<dbReference type="GO" id="GO:0016787">
    <property type="term" value="F:hydrolase activity"/>
    <property type="evidence" value="ECO:0007669"/>
    <property type="project" value="UniProtKB-KW"/>
</dbReference>
<dbReference type="InterPro" id="IPR036866">
    <property type="entry name" value="RibonucZ/Hydroxyglut_hydro"/>
</dbReference>
<dbReference type="AlphaFoldDB" id="A0AAC8TI39"/>
<reference evidence="3 5" key="2">
    <citation type="submission" date="2018-08" db="EMBL/GenBank/DDBJ databases">
        <title>Genomic Encyclopedia of Archaeal and Bacterial Type Strains, Phase II (KMG-II): from individual species to whole genera.</title>
        <authorList>
            <person name="Goeker M."/>
        </authorList>
    </citation>
    <scope>NUCLEOTIDE SEQUENCE [LARGE SCALE GENOMIC DNA]</scope>
    <source>
        <strain evidence="3 5">DSM 2261</strain>
    </source>
</reference>
<dbReference type="EMBL" id="CP011509">
    <property type="protein sequence ID" value="AKJ06987.1"/>
    <property type="molecule type" value="Genomic_DNA"/>
</dbReference>
<sequence length="505" mass="55460">MSEAIAGMPPPPPVAATRPASVVVPYRRTPEGVEVFWVRREKALAFAGGFYAFPGGKVDKTDALVPVRGATGQDAALRVAAARELLEEAGVLVAEGARRLSPEDVREARSALLEKRSTWSELLQRHGLVLRAEDFPDAGRWVTPEFAPVRFDTFFYLVEAPEYAQAECWPGELSEAAWVKPADALARWEQGTALLHPPALHVLRVMADFDTPERALARLRDQPDCPDFIAQRIEFHQGVRVFPLRTATLPPATHTNAYVLGNGELLIVDPGADDEAEVDRLLKLVDGLLEEGHRVQAVVLTHHHGDHVGGVRRVTERLKVPLWCHARTADRVEDVQAARLLQDGEVLELAGSPPQRWRVLYTPGHARGHLCLVDERTHAAVVGDMVASVGSIVIDPPEGDMAEYLQQLARLRDLPVTTLHPSHGTAIPDGPGKLQEYLDHRAAREARIVEAVPAEGVTLAEVVERAYSDTPPFLHPVAERSALAVLLKLQGEGRVREAAGRYFRT</sequence>
<evidence type="ECO:0000313" key="5">
    <source>
        <dbReference type="Proteomes" id="UP000256345"/>
    </source>
</evidence>
<evidence type="ECO:0000259" key="1">
    <source>
        <dbReference type="PROSITE" id="PS51462"/>
    </source>
</evidence>
<dbReference type="CDD" id="cd18870">
    <property type="entry name" value="NUDIX_AcylCoAdiphos_Nudt19"/>
    <property type="match status" value="1"/>
</dbReference>
<evidence type="ECO:0000313" key="2">
    <source>
        <dbReference type="EMBL" id="AKJ06987.1"/>
    </source>
</evidence>
<proteinExistence type="predicted"/>
<dbReference type="SUPFAM" id="SSF55811">
    <property type="entry name" value="Nudix"/>
    <property type="match status" value="1"/>
</dbReference>
<dbReference type="InterPro" id="IPR000086">
    <property type="entry name" value="NUDIX_hydrolase_dom"/>
</dbReference>
<protein>
    <submittedName>
        <fullName evidence="3">Glyoxylase-like metal-dependent hydrolase (Beta-lactamase superfamily II)</fullName>
    </submittedName>
    <submittedName>
        <fullName evidence="2">Hydroxyacylglutathione hydrolase</fullName>
    </submittedName>
</protein>
<feature type="domain" description="Nudix hydrolase" evidence="1">
    <location>
        <begin position="16"/>
        <end position="208"/>
    </location>
</feature>
<dbReference type="RefSeq" id="WP_047860128.1">
    <property type="nucleotide sequence ID" value="NZ_CP011509.1"/>
</dbReference>
<dbReference type="PANTHER" id="PTHR23131:SF0">
    <property type="entry name" value="ENDORIBONUCLEASE LACTB2"/>
    <property type="match status" value="1"/>
</dbReference>
<keyword evidence="5" id="KW-1185">Reference proteome</keyword>
<dbReference type="PANTHER" id="PTHR23131">
    <property type="entry name" value="ENDORIBONUCLEASE LACTB2"/>
    <property type="match status" value="1"/>
</dbReference>
<evidence type="ECO:0000313" key="4">
    <source>
        <dbReference type="Proteomes" id="UP000035579"/>
    </source>
</evidence>
<keyword evidence="2" id="KW-0378">Hydrolase</keyword>
<dbReference type="Proteomes" id="UP000035579">
    <property type="component" value="Chromosome"/>
</dbReference>
<dbReference type="Gene3D" id="3.90.79.10">
    <property type="entry name" value="Nucleoside Triphosphate Pyrophosphohydrolase"/>
    <property type="match status" value="1"/>
</dbReference>
<dbReference type="InterPro" id="IPR041516">
    <property type="entry name" value="LACTB2_WH"/>
</dbReference>
<dbReference type="InterPro" id="IPR036388">
    <property type="entry name" value="WH-like_DNA-bd_sf"/>
</dbReference>
<reference evidence="2 4" key="1">
    <citation type="submission" date="2015-05" db="EMBL/GenBank/DDBJ databases">
        <title>Genome assembly of Archangium gephyra DSM 2261.</title>
        <authorList>
            <person name="Sharma G."/>
            <person name="Subramanian S."/>
        </authorList>
    </citation>
    <scope>NUCLEOTIDE SEQUENCE [LARGE SCALE GENOMIC DNA]</scope>
    <source>
        <strain evidence="2 4">DSM 2261</strain>
    </source>
</reference>
<dbReference type="Pfam" id="PF17778">
    <property type="entry name" value="WHD_BLACT"/>
    <property type="match status" value="1"/>
</dbReference>
<dbReference type="Gene3D" id="1.10.10.10">
    <property type="entry name" value="Winged helix-like DNA-binding domain superfamily/Winged helix DNA-binding domain"/>
    <property type="match status" value="1"/>
</dbReference>
<dbReference type="KEGG" id="age:AA314_08613"/>
<dbReference type="SUPFAM" id="SSF56281">
    <property type="entry name" value="Metallo-hydrolase/oxidoreductase"/>
    <property type="match status" value="1"/>
</dbReference>
<dbReference type="Proteomes" id="UP000256345">
    <property type="component" value="Unassembled WGS sequence"/>
</dbReference>
<dbReference type="InterPro" id="IPR001279">
    <property type="entry name" value="Metallo-B-lactamas"/>
</dbReference>
<dbReference type="PROSITE" id="PS51462">
    <property type="entry name" value="NUDIX"/>
    <property type="match status" value="1"/>
</dbReference>
<dbReference type="InterPro" id="IPR015797">
    <property type="entry name" value="NUDIX_hydrolase-like_dom_sf"/>
</dbReference>
<dbReference type="InterPro" id="IPR050662">
    <property type="entry name" value="Sec-metab_biosynth-thioest"/>
</dbReference>
<dbReference type="SMART" id="SM00849">
    <property type="entry name" value="Lactamase_B"/>
    <property type="match status" value="1"/>
</dbReference>
<gene>
    <name evidence="2" type="ORF">AA314_08613</name>
    <name evidence="3" type="ORF">ATI61_10550</name>
</gene>
<evidence type="ECO:0000313" key="3">
    <source>
        <dbReference type="EMBL" id="REG31726.1"/>
    </source>
</evidence>
<organism evidence="2 4">
    <name type="scientific">Archangium gephyra</name>
    <dbReference type="NCBI Taxonomy" id="48"/>
    <lineage>
        <taxon>Bacteria</taxon>
        <taxon>Pseudomonadati</taxon>
        <taxon>Myxococcota</taxon>
        <taxon>Myxococcia</taxon>
        <taxon>Myxococcales</taxon>
        <taxon>Cystobacterineae</taxon>
        <taxon>Archangiaceae</taxon>
        <taxon>Archangium</taxon>
    </lineage>
</organism>
<accession>A0AAC8TI39</accession>
<name>A0AAC8TI39_9BACT</name>
<dbReference type="EMBL" id="QUMU01000005">
    <property type="protein sequence ID" value="REG31726.1"/>
    <property type="molecule type" value="Genomic_DNA"/>
</dbReference>
<dbReference type="Pfam" id="PF00753">
    <property type="entry name" value="Lactamase_B"/>
    <property type="match status" value="1"/>
</dbReference>
<dbReference type="Gene3D" id="3.60.15.10">
    <property type="entry name" value="Ribonuclease Z/Hydroxyacylglutathione hydrolase-like"/>
    <property type="match status" value="1"/>
</dbReference>